<proteinExistence type="predicted"/>
<keyword evidence="4" id="KW-1185">Reference proteome</keyword>
<dbReference type="VEuPathDB" id="ToxoDB:BESB_010060"/>
<reference evidence="3 4" key="1">
    <citation type="submission" date="2017-09" db="EMBL/GenBank/DDBJ databases">
        <title>Genome sequencing of Besnoitia besnoiti strain Bb-Ger1.</title>
        <authorList>
            <person name="Schares G."/>
            <person name="Venepally P."/>
            <person name="Lorenzi H.A."/>
        </authorList>
    </citation>
    <scope>NUCLEOTIDE SEQUENCE [LARGE SCALE GENOMIC DNA]</scope>
    <source>
        <strain evidence="3 4">Bb-Ger1</strain>
    </source>
</reference>
<feature type="transmembrane region" description="Helical" evidence="2">
    <location>
        <begin position="43"/>
        <end position="66"/>
    </location>
</feature>
<evidence type="ECO:0000313" key="4">
    <source>
        <dbReference type="Proteomes" id="UP000224006"/>
    </source>
</evidence>
<keyword evidence="2" id="KW-0472">Membrane</keyword>
<keyword evidence="2" id="KW-1133">Transmembrane helix</keyword>
<evidence type="ECO:0008006" key="5">
    <source>
        <dbReference type="Google" id="ProtNLM"/>
    </source>
</evidence>
<dbReference type="AlphaFoldDB" id="A0A2A9MMR2"/>
<protein>
    <recommendedName>
        <fullName evidence="5">Transmembrane protein</fullName>
    </recommendedName>
</protein>
<dbReference type="EMBL" id="NWUJ01000001">
    <property type="protein sequence ID" value="PFH38664.1"/>
    <property type="molecule type" value="Genomic_DNA"/>
</dbReference>
<evidence type="ECO:0000256" key="2">
    <source>
        <dbReference type="SAM" id="Phobius"/>
    </source>
</evidence>
<dbReference type="KEGG" id="bbes:BESB_010060"/>
<name>A0A2A9MMR2_BESBE</name>
<keyword evidence="2" id="KW-0812">Transmembrane</keyword>
<accession>A0A2A9MMR2</accession>
<evidence type="ECO:0000256" key="1">
    <source>
        <dbReference type="SAM" id="MobiDB-lite"/>
    </source>
</evidence>
<gene>
    <name evidence="3" type="ORF">BESB_010060</name>
</gene>
<dbReference type="RefSeq" id="XP_029222673.1">
    <property type="nucleotide sequence ID" value="XM_029359760.1"/>
</dbReference>
<dbReference type="GeneID" id="40306068"/>
<dbReference type="Proteomes" id="UP000224006">
    <property type="component" value="Chromosome I"/>
</dbReference>
<evidence type="ECO:0000313" key="3">
    <source>
        <dbReference type="EMBL" id="PFH38664.1"/>
    </source>
</evidence>
<sequence>MEEFIRLRSPLAPYSCSVVPLANLLPEFLPFLRSAACRLRCHFTVPVLFAAVLSTFFCAAATASYASTASLDSSRAADSSNTSVLAPSHPRPIPEPQQELDRRAGGSVEVGSAAFQDHGVGFSQKWFPLISEDAPADSFSELREAAEEEEALSSETRVRVSLPREWWADDDTRQAVRSSVKLSRGRLWGAAVASTILATKKAQTQANNVIPSLSAS</sequence>
<organism evidence="3 4">
    <name type="scientific">Besnoitia besnoiti</name>
    <name type="common">Apicomplexan protozoan</name>
    <dbReference type="NCBI Taxonomy" id="94643"/>
    <lineage>
        <taxon>Eukaryota</taxon>
        <taxon>Sar</taxon>
        <taxon>Alveolata</taxon>
        <taxon>Apicomplexa</taxon>
        <taxon>Conoidasida</taxon>
        <taxon>Coccidia</taxon>
        <taxon>Eucoccidiorida</taxon>
        <taxon>Eimeriorina</taxon>
        <taxon>Sarcocystidae</taxon>
        <taxon>Besnoitia</taxon>
    </lineage>
</organism>
<comment type="caution">
    <text evidence="3">The sequence shown here is derived from an EMBL/GenBank/DDBJ whole genome shotgun (WGS) entry which is preliminary data.</text>
</comment>
<feature type="region of interest" description="Disordered" evidence="1">
    <location>
        <begin position="79"/>
        <end position="106"/>
    </location>
</feature>